<feature type="compositionally biased region" description="Acidic residues" evidence="1">
    <location>
        <begin position="36"/>
        <end position="47"/>
    </location>
</feature>
<evidence type="ECO:0000313" key="2">
    <source>
        <dbReference type="EMBL" id="CAE7225759.1"/>
    </source>
</evidence>
<feature type="region of interest" description="Disordered" evidence="1">
    <location>
        <begin position="1"/>
        <end position="47"/>
    </location>
</feature>
<accession>A0A812KAM5</accession>
<feature type="compositionally biased region" description="Polar residues" evidence="1">
    <location>
        <begin position="22"/>
        <end position="35"/>
    </location>
</feature>
<sequence length="185" mass="20448">MVPTTKRPPSSPTDPPHRRQGARSTITQEAGYSSASEDDALLPEESEDAEFLVPKFLSLKTQIRKDEDSPMASFDDIPAFGASFTDEGLHKKRANFDIPEEIADFLPEKLTPAGSEVSFKPMKEFGTETLVFADGEDDAGSAPDYIDLDLDVRDLLEEALYLPQNGSERMKARQAECACHPNLRL</sequence>
<dbReference type="AlphaFoldDB" id="A0A812KAM5"/>
<evidence type="ECO:0000256" key="1">
    <source>
        <dbReference type="SAM" id="MobiDB-lite"/>
    </source>
</evidence>
<reference evidence="2" key="1">
    <citation type="submission" date="2021-02" db="EMBL/GenBank/DDBJ databases">
        <authorList>
            <person name="Dougan E. K."/>
            <person name="Rhodes N."/>
            <person name="Thang M."/>
            <person name="Chan C."/>
        </authorList>
    </citation>
    <scope>NUCLEOTIDE SEQUENCE</scope>
</reference>
<keyword evidence="3" id="KW-1185">Reference proteome</keyword>
<protein>
    <submittedName>
        <fullName evidence="2">GDCST protein</fullName>
    </submittedName>
</protein>
<dbReference type="EMBL" id="CAJNDS010000657">
    <property type="protein sequence ID" value="CAE7225759.1"/>
    <property type="molecule type" value="Genomic_DNA"/>
</dbReference>
<dbReference type="OrthoDB" id="10477921at2759"/>
<comment type="caution">
    <text evidence="2">The sequence shown here is derived from an EMBL/GenBank/DDBJ whole genome shotgun (WGS) entry which is preliminary data.</text>
</comment>
<dbReference type="Proteomes" id="UP000604046">
    <property type="component" value="Unassembled WGS sequence"/>
</dbReference>
<name>A0A812KAM5_9DINO</name>
<evidence type="ECO:0000313" key="3">
    <source>
        <dbReference type="Proteomes" id="UP000604046"/>
    </source>
</evidence>
<proteinExistence type="predicted"/>
<organism evidence="2 3">
    <name type="scientific">Symbiodinium natans</name>
    <dbReference type="NCBI Taxonomy" id="878477"/>
    <lineage>
        <taxon>Eukaryota</taxon>
        <taxon>Sar</taxon>
        <taxon>Alveolata</taxon>
        <taxon>Dinophyceae</taxon>
        <taxon>Suessiales</taxon>
        <taxon>Symbiodiniaceae</taxon>
        <taxon>Symbiodinium</taxon>
    </lineage>
</organism>
<gene>
    <name evidence="2" type="primary">GDCST</name>
    <name evidence="2" type="ORF">SNAT2548_LOCUS8725</name>
</gene>